<organism evidence="1 2">
    <name type="scientific">Artemisia annua</name>
    <name type="common">Sweet wormwood</name>
    <dbReference type="NCBI Taxonomy" id="35608"/>
    <lineage>
        <taxon>Eukaryota</taxon>
        <taxon>Viridiplantae</taxon>
        <taxon>Streptophyta</taxon>
        <taxon>Embryophyta</taxon>
        <taxon>Tracheophyta</taxon>
        <taxon>Spermatophyta</taxon>
        <taxon>Magnoliopsida</taxon>
        <taxon>eudicotyledons</taxon>
        <taxon>Gunneridae</taxon>
        <taxon>Pentapetalae</taxon>
        <taxon>asterids</taxon>
        <taxon>campanulids</taxon>
        <taxon>Asterales</taxon>
        <taxon>Asteraceae</taxon>
        <taxon>Asteroideae</taxon>
        <taxon>Anthemideae</taxon>
        <taxon>Artemisiinae</taxon>
        <taxon>Artemisia</taxon>
    </lineage>
</organism>
<dbReference type="PANTHER" id="PTHR34380:SF1">
    <property type="entry name" value="OS01G0221300 PROTEIN"/>
    <property type="match status" value="1"/>
</dbReference>
<sequence>MTHTSLSAYISRAHGISRIKQLAHLLNDGDPQQKMMKKASELNKSDIDDCRRFAKMYSAQLFDIYKKKDDPFFPPSRKADK</sequence>
<proteinExistence type="predicted"/>
<protein>
    <submittedName>
        <fullName evidence="1">Uncharacterized protein</fullName>
    </submittedName>
</protein>
<reference evidence="1 2" key="1">
    <citation type="journal article" date="2018" name="Mol. Plant">
        <title>The genome of Artemisia annua provides insight into the evolution of Asteraceae family and artemisinin biosynthesis.</title>
        <authorList>
            <person name="Shen Q."/>
            <person name="Zhang L."/>
            <person name="Liao Z."/>
            <person name="Wang S."/>
            <person name="Yan T."/>
            <person name="Shi P."/>
            <person name="Liu M."/>
            <person name="Fu X."/>
            <person name="Pan Q."/>
            <person name="Wang Y."/>
            <person name="Lv Z."/>
            <person name="Lu X."/>
            <person name="Zhang F."/>
            <person name="Jiang W."/>
            <person name="Ma Y."/>
            <person name="Chen M."/>
            <person name="Hao X."/>
            <person name="Li L."/>
            <person name="Tang Y."/>
            <person name="Lv G."/>
            <person name="Zhou Y."/>
            <person name="Sun X."/>
            <person name="Brodelius P.E."/>
            <person name="Rose J.K.C."/>
            <person name="Tang K."/>
        </authorList>
    </citation>
    <scope>NUCLEOTIDE SEQUENCE [LARGE SCALE GENOMIC DNA]</scope>
    <source>
        <strain evidence="2">cv. Huhao1</strain>
        <tissue evidence="1">Leaf</tissue>
    </source>
</reference>
<dbReference type="AlphaFoldDB" id="A0A2U1P0D1"/>
<gene>
    <name evidence="1" type="ORF">CTI12_AA132060</name>
</gene>
<dbReference type="PANTHER" id="PTHR34380">
    <property type="entry name" value="BNAA03G12380D PROTEIN"/>
    <property type="match status" value="1"/>
</dbReference>
<evidence type="ECO:0000313" key="1">
    <source>
        <dbReference type="EMBL" id="PWA79201.1"/>
    </source>
</evidence>
<comment type="caution">
    <text evidence="1">The sequence shown here is derived from an EMBL/GenBank/DDBJ whole genome shotgun (WGS) entry which is preliminary data.</text>
</comment>
<name>A0A2U1P0D1_ARTAN</name>
<dbReference type="OrthoDB" id="1899721at2759"/>
<accession>A0A2U1P0D1</accession>
<dbReference type="EMBL" id="PKPP01001887">
    <property type="protein sequence ID" value="PWA79201.1"/>
    <property type="molecule type" value="Genomic_DNA"/>
</dbReference>
<dbReference type="Proteomes" id="UP000245207">
    <property type="component" value="Unassembled WGS sequence"/>
</dbReference>
<evidence type="ECO:0000313" key="2">
    <source>
        <dbReference type="Proteomes" id="UP000245207"/>
    </source>
</evidence>
<keyword evidence="2" id="KW-1185">Reference proteome</keyword>